<sequence>MKINEIERTIITEALSDLLLYIQKSVPHLRNTSAENLTANTMAISTAKIKLSRIVEDPEQKFTLMELKVMYWALRELSANTRDFLDSASLSDPDRNTAFETEKTCNHLLRFFRDQFEKAGVSPPDELLPH</sequence>
<dbReference type="EMBL" id="CP065315">
    <property type="protein sequence ID" value="QQR07004.1"/>
    <property type="molecule type" value="Genomic_DNA"/>
</dbReference>
<dbReference type="AlphaFoldDB" id="A0AAX1KML4"/>
<dbReference type="Proteomes" id="UP000595792">
    <property type="component" value="Chromosome"/>
</dbReference>
<evidence type="ECO:0000313" key="2">
    <source>
        <dbReference type="Proteomes" id="UP000595792"/>
    </source>
</evidence>
<dbReference type="KEGG" id="fpla:A4U99_03725"/>
<evidence type="ECO:0000313" key="1">
    <source>
        <dbReference type="EMBL" id="QQR07004.1"/>
    </source>
</evidence>
<protein>
    <submittedName>
        <fullName evidence="1">Uncharacterized protein</fullName>
    </submittedName>
</protein>
<dbReference type="RefSeq" id="WP_065534078.1">
    <property type="nucleotide sequence ID" value="NZ_CP015406.2"/>
</dbReference>
<accession>A0AAX1KML4</accession>
<gene>
    <name evidence="1" type="ORF">I5Q84_05840</name>
</gene>
<name>A0AAX1KML4_FLAPL</name>
<reference evidence="1 2" key="1">
    <citation type="submission" date="2020-11" db="EMBL/GenBank/DDBJ databases">
        <title>Closed and high quality bacterial genomes of the OMM12 community.</title>
        <authorList>
            <person name="Marbouty M."/>
            <person name="Lamy-Besnier Q."/>
            <person name="Debarbieux L."/>
            <person name="Koszul R."/>
        </authorList>
    </citation>
    <scope>NUCLEOTIDE SEQUENCE [LARGE SCALE GENOMIC DNA]</scope>
    <source>
        <strain evidence="1 2">YL31</strain>
    </source>
</reference>
<organism evidence="1 2">
    <name type="scientific">Flavonifractor plautii</name>
    <name type="common">Fusobacterium plautii</name>
    <dbReference type="NCBI Taxonomy" id="292800"/>
    <lineage>
        <taxon>Bacteria</taxon>
        <taxon>Bacillati</taxon>
        <taxon>Bacillota</taxon>
        <taxon>Clostridia</taxon>
        <taxon>Eubacteriales</taxon>
        <taxon>Oscillospiraceae</taxon>
        <taxon>Flavonifractor</taxon>
    </lineage>
</organism>
<proteinExistence type="predicted"/>